<dbReference type="Gene3D" id="1.25.40.10">
    <property type="entry name" value="Tetratricopeptide repeat domain"/>
    <property type="match status" value="1"/>
</dbReference>
<dbReference type="PANTHER" id="PTHR47642">
    <property type="entry name" value="ATP-DEPENDENT DNA HELICASE"/>
    <property type="match status" value="1"/>
</dbReference>
<dbReference type="Proteomes" id="UP000297635">
    <property type="component" value="Unassembled WGS sequence"/>
</dbReference>
<dbReference type="GO" id="GO:0000723">
    <property type="term" value="P:telomere maintenance"/>
    <property type="evidence" value="ECO:0007669"/>
    <property type="project" value="InterPro"/>
</dbReference>
<reference evidence="2 3" key="1">
    <citation type="submission" date="2019-02" db="EMBL/GenBank/DDBJ databases">
        <title>Isolation and identification of novel species under the genus Muribaculum.</title>
        <authorList>
            <person name="Miyake S."/>
            <person name="Ding Y."/>
            <person name="Low A."/>
            <person name="Soh M."/>
            <person name="Seedorf H."/>
        </authorList>
    </citation>
    <scope>NUCLEOTIDE SEQUENCE [LARGE SCALE GENOMIC DNA]</scope>
    <source>
        <strain evidence="2 3">TLL-A3</strain>
    </source>
</reference>
<dbReference type="FunFam" id="3.40.50.300:FF:001498">
    <property type="entry name" value="ATP-dependent DNA helicase"/>
    <property type="match status" value="1"/>
</dbReference>
<keyword evidence="2" id="KW-0347">Helicase</keyword>
<dbReference type="SMART" id="SM00028">
    <property type="entry name" value="TPR"/>
    <property type="match status" value="4"/>
</dbReference>
<organism evidence="2 3">
    <name type="scientific">Duncaniella freteri</name>
    <dbReference type="NCBI Taxonomy" id="2530391"/>
    <lineage>
        <taxon>Bacteria</taxon>
        <taxon>Pseudomonadati</taxon>
        <taxon>Bacteroidota</taxon>
        <taxon>Bacteroidia</taxon>
        <taxon>Bacteroidales</taxon>
        <taxon>Muribaculaceae</taxon>
        <taxon>Duncaniella</taxon>
    </lineage>
</organism>
<dbReference type="InterPro" id="IPR051055">
    <property type="entry name" value="PIF1_helicase"/>
</dbReference>
<sequence>MARKKTASPPSRQNDAEEVIDLDNPEFQKAWELLQYTSQSVFLTGKAGTGKSTFLRYITRHTSKPYVVLAPTGIAAVNAGGQTLHSFFRIPFKPITRDDPDFKRDRLRQRMKYPASLIKLIRNLELIIIDEISMVRADIIDFIDKLLRFYTHNERQPFGGKQLLLVGDVFQLEPVVTGDMRDILRNYYRNFYFFNADAFRDIKIVPIELRKVYRQTDIDFISLLDRIRAGISTPDDLARLNSRVAPMQLPGTSSTKRSDKDFTMTLATRRDMVDNINEAHLSAIKKPTVTFTGTIKGEFPDNSLPTDLDLCLKEGAQVVFIKNDPERRWVNGTVGRVSALAADLLEITLESGETHRVRQEIWSNIKYTFNPSSKEIKEEELGSFTQYPIKLAWALTVHKSQGLTFNNAIIDLGHGAFAGGQTYVALSRCRSFEGLTLASTVADRDIFVNPAVTQFSRSFNDQTLINEALEKARADSCYDKALKLADKGELPEAFDMFAEGLRNRSILNNPALMRFARRKLNVVKLMSDRIAHLEAKIKADAERFADMAKEYISLGDDCLQDEMPLPAIANYGKALTLSPTLIPALYGRAKAHAMLGETDKALDDYKTILDNDRADIRAVIEMASCYMAEGDIHNAMDRCMLALDMLDDIECPRQLQCRLHTCLAHIFEETGDSEEAARHRAIAKRLKR</sequence>
<dbReference type="EMBL" id="SJSA01000002">
    <property type="protein sequence ID" value="TGG36724.1"/>
    <property type="molecule type" value="Genomic_DNA"/>
</dbReference>
<gene>
    <name evidence="2" type="ORF">EZ315_12890</name>
</gene>
<dbReference type="GO" id="GO:0003678">
    <property type="term" value="F:DNA helicase activity"/>
    <property type="evidence" value="ECO:0007669"/>
    <property type="project" value="InterPro"/>
</dbReference>
<dbReference type="GO" id="GO:0006281">
    <property type="term" value="P:DNA repair"/>
    <property type="evidence" value="ECO:0007669"/>
    <property type="project" value="InterPro"/>
</dbReference>
<comment type="caution">
    <text evidence="2">The sequence shown here is derived from an EMBL/GenBank/DDBJ whole genome shotgun (WGS) entry which is preliminary data.</text>
</comment>
<dbReference type="InterPro" id="IPR010285">
    <property type="entry name" value="DNA_helicase_pif1-like_DEAD"/>
</dbReference>
<accession>A0A4Z0V1V1</accession>
<dbReference type="SUPFAM" id="SSF52540">
    <property type="entry name" value="P-loop containing nucleoside triphosphate hydrolases"/>
    <property type="match status" value="2"/>
</dbReference>
<dbReference type="GeneID" id="85228441"/>
<keyword evidence="2" id="KW-0378">Hydrolase</keyword>
<dbReference type="CDD" id="cd18809">
    <property type="entry name" value="SF1_C_RecD"/>
    <property type="match status" value="1"/>
</dbReference>
<dbReference type="PANTHER" id="PTHR47642:SF5">
    <property type="entry name" value="ATP-DEPENDENT DNA HELICASE"/>
    <property type="match status" value="1"/>
</dbReference>
<keyword evidence="3" id="KW-1185">Reference proteome</keyword>
<dbReference type="InterPro" id="IPR003593">
    <property type="entry name" value="AAA+_ATPase"/>
</dbReference>
<evidence type="ECO:0000259" key="1">
    <source>
        <dbReference type="SMART" id="SM00382"/>
    </source>
</evidence>
<keyword evidence="2" id="KW-0067">ATP-binding</keyword>
<dbReference type="InterPro" id="IPR019734">
    <property type="entry name" value="TPR_rpt"/>
</dbReference>
<keyword evidence="2" id="KW-0547">Nucleotide-binding</keyword>
<dbReference type="SMART" id="SM00382">
    <property type="entry name" value="AAA"/>
    <property type="match status" value="1"/>
</dbReference>
<protein>
    <submittedName>
        <fullName evidence="2">Helicase</fullName>
    </submittedName>
</protein>
<dbReference type="RefSeq" id="WP_135472436.1">
    <property type="nucleotide sequence ID" value="NZ_CASCNC010000023.1"/>
</dbReference>
<proteinExistence type="predicted"/>
<name>A0A4Z0V1V1_9BACT</name>
<dbReference type="InterPro" id="IPR027417">
    <property type="entry name" value="P-loop_NTPase"/>
</dbReference>
<dbReference type="InterPro" id="IPR011990">
    <property type="entry name" value="TPR-like_helical_dom_sf"/>
</dbReference>
<dbReference type="SUPFAM" id="SSF48452">
    <property type="entry name" value="TPR-like"/>
    <property type="match status" value="1"/>
</dbReference>
<dbReference type="Pfam" id="PF05970">
    <property type="entry name" value="PIF1"/>
    <property type="match status" value="1"/>
</dbReference>
<evidence type="ECO:0000313" key="2">
    <source>
        <dbReference type="EMBL" id="TGG36724.1"/>
    </source>
</evidence>
<evidence type="ECO:0000313" key="3">
    <source>
        <dbReference type="Proteomes" id="UP000297635"/>
    </source>
</evidence>
<dbReference type="AlphaFoldDB" id="A0A4Z0V1V1"/>
<dbReference type="Gene3D" id="3.40.50.300">
    <property type="entry name" value="P-loop containing nucleotide triphosphate hydrolases"/>
    <property type="match status" value="2"/>
</dbReference>
<feature type="domain" description="AAA+ ATPase" evidence="1">
    <location>
        <begin position="37"/>
        <end position="191"/>
    </location>
</feature>